<dbReference type="InterPro" id="IPR023393">
    <property type="entry name" value="START-like_dom_sf"/>
</dbReference>
<dbReference type="InterPro" id="IPR053249">
    <property type="entry name" value="LFS"/>
</dbReference>
<reference evidence="2" key="1">
    <citation type="submission" date="2023-07" db="EMBL/GenBank/DDBJ databases">
        <title>A chromosome-level genome assembly of Lolium multiflorum.</title>
        <authorList>
            <person name="Chen Y."/>
            <person name="Copetti D."/>
            <person name="Kolliker R."/>
            <person name="Studer B."/>
        </authorList>
    </citation>
    <scope>NUCLEOTIDE SEQUENCE</scope>
    <source>
        <strain evidence="2">02402/16</strain>
        <tissue evidence="2">Leaf</tissue>
    </source>
</reference>
<dbReference type="CDD" id="cd07821">
    <property type="entry name" value="PYR_PYL_RCAR_like"/>
    <property type="match status" value="1"/>
</dbReference>
<sequence>MEETSSTQAQEQQAQEWNGAVEALLPSTPAAAAWPHLASFCALHQYLSGVDVCERVAGEDGRPGCVRYVASHPAPAGEEGQEQLQAKWAHEELLELDDAARRLSYAVVGGNMGFGRYVATMTVAEETEAPGCRIVWEFECEPVQGWSRDGLVGYLDHAVKGMAARIEEAATADES</sequence>
<evidence type="ECO:0000256" key="1">
    <source>
        <dbReference type="ARBA" id="ARBA00004123"/>
    </source>
</evidence>
<comment type="caution">
    <text evidence="2">The sequence shown here is derived from an EMBL/GenBank/DDBJ whole genome shotgun (WGS) entry which is preliminary data.</text>
</comment>
<comment type="subcellular location">
    <subcellularLocation>
        <location evidence="1">Nucleus</location>
    </subcellularLocation>
</comment>
<evidence type="ECO:0000313" key="2">
    <source>
        <dbReference type="EMBL" id="KAK1693676.1"/>
    </source>
</evidence>
<accession>A0AAD8X229</accession>
<keyword evidence="3" id="KW-1185">Reference proteome</keyword>
<dbReference type="SUPFAM" id="SSF55961">
    <property type="entry name" value="Bet v1-like"/>
    <property type="match status" value="1"/>
</dbReference>
<proteinExistence type="predicted"/>
<protein>
    <recommendedName>
        <fullName evidence="4">Lachrymatory factor synthase</fullName>
    </recommendedName>
</protein>
<dbReference type="Pfam" id="PF10604">
    <property type="entry name" value="Polyketide_cyc2"/>
    <property type="match status" value="1"/>
</dbReference>
<name>A0AAD8X229_LOLMU</name>
<dbReference type="InterPro" id="IPR019587">
    <property type="entry name" value="Polyketide_cyclase/dehydratase"/>
</dbReference>
<dbReference type="GO" id="GO:0005634">
    <property type="term" value="C:nucleus"/>
    <property type="evidence" value="ECO:0007669"/>
    <property type="project" value="UniProtKB-SubCell"/>
</dbReference>
<dbReference type="PANTHER" id="PTHR33789">
    <property type="entry name" value="LACHRYMATORY-FACTOR SYNTHASE"/>
    <property type="match status" value="1"/>
</dbReference>
<dbReference type="Gene3D" id="3.30.530.20">
    <property type="match status" value="1"/>
</dbReference>
<evidence type="ECO:0008006" key="4">
    <source>
        <dbReference type="Google" id="ProtNLM"/>
    </source>
</evidence>
<dbReference type="PANTHER" id="PTHR33789:SF11">
    <property type="entry name" value="OS05G0202300 PROTEIN"/>
    <property type="match status" value="1"/>
</dbReference>
<evidence type="ECO:0000313" key="3">
    <source>
        <dbReference type="Proteomes" id="UP001231189"/>
    </source>
</evidence>
<dbReference type="Proteomes" id="UP001231189">
    <property type="component" value="Unassembled WGS sequence"/>
</dbReference>
<dbReference type="EMBL" id="JAUUTY010000001">
    <property type="protein sequence ID" value="KAK1693676.1"/>
    <property type="molecule type" value="Genomic_DNA"/>
</dbReference>
<dbReference type="AlphaFoldDB" id="A0AAD8X229"/>
<organism evidence="2 3">
    <name type="scientific">Lolium multiflorum</name>
    <name type="common">Italian ryegrass</name>
    <name type="synonym">Lolium perenne subsp. multiflorum</name>
    <dbReference type="NCBI Taxonomy" id="4521"/>
    <lineage>
        <taxon>Eukaryota</taxon>
        <taxon>Viridiplantae</taxon>
        <taxon>Streptophyta</taxon>
        <taxon>Embryophyta</taxon>
        <taxon>Tracheophyta</taxon>
        <taxon>Spermatophyta</taxon>
        <taxon>Magnoliopsida</taxon>
        <taxon>Liliopsida</taxon>
        <taxon>Poales</taxon>
        <taxon>Poaceae</taxon>
        <taxon>BOP clade</taxon>
        <taxon>Pooideae</taxon>
        <taxon>Poodae</taxon>
        <taxon>Poeae</taxon>
        <taxon>Poeae Chloroplast Group 2 (Poeae type)</taxon>
        <taxon>Loliodinae</taxon>
        <taxon>Loliinae</taxon>
        <taxon>Lolium</taxon>
    </lineage>
</organism>
<gene>
    <name evidence="2" type="ORF">QYE76_010373</name>
</gene>